<keyword evidence="1" id="KW-0614">Plasmid</keyword>
<organism evidence="1">
    <name type="scientific">Streptomyces sp. R02</name>
    <dbReference type="NCBI Taxonomy" id="3238623"/>
    <lineage>
        <taxon>Bacteria</taxon>
        <taxon>Bacillati</taxon>
        <taxon>Actinomycetota</taxon>
        <taxon>Actinomycetes</taxon>
        <taxon>Kitasatosporales</taxon>
        <taxon>Streptomycetaceae</taxon>
        <taxon>Streptomyces</taxon>
    </lineage>
</organism>
<dbReference type="EMBL" id="CP163430">
    <property type="protein sequence ID" value="XDP98584.1"/>
    <property type="molecule type" value="Genomic_DNA"/>
</dbReference>
<accession>A0AB39LX64</accession>
<proteinExistence type="predicted"/>
<name>A0AB39LX64_9ACTN</name>
<sequence length="52" mass="5636">MRWCRELATALRESVSINADSWETPDGTPVSMAGLSPMAAGTVRLGSVRRIM</sequence>
<evidence type="ECO:0000313" key="1">
    <source>
        <dbReference type="EMBL" id="XDP98584.1"/>
    </source>
</evidence>
<geneLocation type="plasmid" evidence="1">
    <name>unnamed1</name>
</geneLocation>
<gene>
    <name evidence="1" type="ORF">AB5J57_34370</name>
</gene>
<reference evidence="1" key="1">
    <citation type="submission" date="2024-07" db="EMBL/GenBank/DDBJ databases">
        <authorList>
            <person name="Yu S.T."/>
        </authorList>
    </citation>
    <scope>NUCLEOTIDE SEQUENCE</scope>
    <source>
        <strain evidence="1">R02</strain>
        <plasmid evidence="1">unnamed1</plasmid>
    </source>
</reference>
<protein>
    <submittedName>
        <fullName evidence="1">Uncharacterized protein</fullName>
    </submittedName>
</protein>
<dbReference type="AlphaFoldDB" id="A0AB39LX64"/>
<dbReference type="RefSeq" id="WP_369162215.1">
    <property type="nucleotide sequence ID" value="NZ_CP163430.1"/>
</dbReference>